<dbReference type="GO" id="GO:0006952">
    <property type="term" value="P:defense response"/>
    <property type="evidence" value="ECO:0007669"/>
    <property type="project" value="UniProtKB-ARBA"/>
</dbReference>
<evidence type="ECO:0008006" key="14">
    <source>
        <dbReference type="Google" id="ProtNLM"/>
    </source>
</evidence>
<accession>A0A5N6LSV7</accession>
<evidence type="ECO:0000256" key="8">
    <source>
        <dbReference type="ARBA" id="ARBA00022989"/>
    </source>
</evidence>
<dbReference type="Proteomes" id="UP000326396">
    <property type="component" value="Linkage Group LG8"/>
</dbReference>
<keyword evidence="10" id="KW-0325">Glycoprotein</keyword>
<reference evidence="12 13" key="1">
    <citation type="submission" date="2019-05" db="EMBL/GenBank/DDBJ databases">
        <title>Mikania micrantha, genome provides insights into the molecular mechanism of rapid growth.</title>
        <authorList>
            <person name="Liu B."/>
        </authorList>
    </citation>
    <scope>NUCLEOTIDE SEQUENCE [LARGE SCALE GENOMIC DNA]</scope>
    <source>
        <strain evidence="12">NLD-2019</strain>
        <tissue evidence="12">Leaf</tissue>
    </source>
</reference>
<evidence type="ECO:0000256" key="7">
    <source>
        <dbReference type="ARBA" id="ARBA00022737"/>
    </source>
</evidence>
<dbReference type="InterPro" id="IPR001611">
    <property type="entry name" value="Leu-rich_rpt"/>
</dbReference>
<dbReference type="FunFam" id="3.80.10.10:FF:000095">
    <property type="entry name" value="LRR receptor-like serine/threonine-protein kinase GSO1"/>
    <property type="match status" value="1"/>
</dbReference>
<dbReference type="GO" id="GO:0051707">
    <property type="term" value="P:response to other organism"/>
    <property type="evidence" value="ECO:0007669"/>
    <property type="project" value="UniProtKB-ARBA"/>
</dbReference>
<dbReference type="SUPFAM" id="SSF52058">
    <property type="entry name" value="L domain-like"/>
    <property type="match status" value="2"/>
</dbReference>
<sequence length="679" mass="74896">MSPVSMERDDPFLQSNIRSQTGMPGLPVPLVDDLRWVSSLSSLRYLNLSGITIGSHTDWFHPVSKLPSLLTLNLAFLNSYKKIKIPSVKSVNFTSLNSLDLSMNDINSTIPLWLSNLTGLMHLNLHENNFHGKIPDFIGTFYALASIELSYNSFKTLIPDLFCNLSSLVHLDLSNNKFYGPVPSNLGLLSRVEYLNLGYNQLSGNIHMVSNLVRLDLSTMNFSSRWIPPFQLQTFLATSCNIGPYFPNWLHTQTYLQRLDLSNTSIRATILPEWFESILSHIIYLDLSNNEIGGKIPQFHFNTSEHIIYRILKMNSNKFEGPLSAYPSNVLLLDLSDNLLSGDLPQIDETMNLNLNIVNLSKNRFTGNIPIDLCEVPSITVLDLSQNKLSGGLPECLGNLSGLQAMDLSNNTITGLVTSSLGSLTQLMTLHLHNNIFEGNLPLSLQNLTSLVTMDIGYNFLVGDIPSWIGENLLRLRILNLQSNKFTGKIPLQFCQLNALQYVNLAQNNIIGTIPPCFANLSVGNQLQTLADPSCFQGNDRLCGPPLSKSCKGDSSLYDHVGKIEAQDDDEGFWLYAGMGVIIGGEDVLVVVVVYAGVWVAAVVAGVWIGLPIVGARATVGSSGKLHGQPTVLPFATIPSPPLVQLQRASQQTSSLIDGYKVRLWRPPASLDSQRSARW</sequence>
<dbReference type="InterPro" id="IPR003591">
    <property type="entry name" value="Leu-rich_rpt_typical-subtyp"/>
</dbReference>
<evidence type="ECO:0000256" key="4">
    <source>
        <dbReference type="ARBA" id="ARBA00022614"/>
    </source>
</evidence>
<comment type="subcellular location">
    <subcellularLocation>
        <location evidence="1">Cell membrane</location>
        <topology evidence="1">Single-pass type I membrane protein</topology>
    </subcellularLocation>
</comment>
<dbReference type="EMBL" id="SZYD01000018">
    <property type="protein sequence ID" value="KAD2804345.1"/>
    <property type="molecule type" value="Genomic_DNA"/>
</dbReference>
<keyword evidence="8 11" id="KW-1133">Transmembrane helix</keyword>
<dbReference type="PANTHER" id="PTHR48063">
    <property type="entry name" value="LRR RECEPTOR-LIKE KINASE"/>
    <property type="match status" value="1"/>
</dbReference>
<keyword evidence="7" id="KW-0677">Repeat</keyword>
<keyword evidence="6" id="KW-0732">Signal</keyword>
<evidence type="ECO:0000313" key="13">
    <source>
        <dbReference type="Proteomes" id="UP000326396"/>
    </source>
</evidence>
<evidence type="ECO:0000313" key="12">
    <source>
        <dbReference type="EMBL" id="KAD2804345.1"/>
    </source>
</evidence>
<dbReference type="Pfam" id="PF13855">
    <property type="entry name" value="LRR_8"/>
    <property type="match status" value="2"/>
</dbReference>
<dbReference type="InterPro" id="IPR032675">
    <property type="entry name" value="LRR_dom_sf"/>
</dbReference>
<evidence type="ECO:0000256" key="6">
    <source>
        <dbReference type="ARBA" id="ARBA00022729"/>
    </source>
</evidence>
<comment type="caution">
    <text evidence="12">The sequence shown here is derived from an EMBL/GenBank/DDBJ whole genome shotgun (WGS) entry which is preliminary data.</text>
</comment>
<evidence type="ECO:0000256" key="1">
    <source>
        <dbReference type="ARBA" id="ARBA00004251"/>
    </source>
</evidence>
<evidence type="ECO:0000256" key="11">
    <source>
        <dbReference type="SAM" id="Phobius"/>
    </source>
</evidence>
<name>A0A5N6LSV7_9ASTR</name>
<dbReference type="OrthoDB" id="1600340at2759"/>
<evidence type="ECO:0000256" key="5">
    <source>
        <dbReference type="ARBA" id="ARBA00022692"/>
    </source>
</evidence>
<dbReference type="AlphaFoldDB" id="A0A5N6LSV7"/>
<dbReference type="Pfam" id="PF00560">
    <property type="entry name" value="LRR_1"/>
    <property type="match status" value="7"/>
</dbReference>
<keyword evidence="3" id="KW-1003">Cell membrane</keyword>
<comment type="similarity">
    <text evidence="2">Belongs to the RLP family.</text>
</comment>
<organism evidence="12 13">
    <name type="scientific">Mikania micrantha</name>
    <name type="common">bitter vine</name>
    <dbReference type="NCBI Taxonomy" id="192012"/>
    <lineage>
        <taxon>Eukaryota</taxon>
        <taxon>Viridiplantae</taxon>
        <taxon>Streptophyta</taxon>
        <taxon>Embryophyta</taxon>
        <taxon>Tracheophyta</taxon>
        <taxon>Spermatophyta</taxon>
        <taxon>Magnoliopsida</taxon>
        <taxon>eudicotyledons</taxon>
        <taxon>Gunneridae</taxon>
        <taxon>Pentapetalae</taxon>
        <taxon>asterids</taxon>
        <taxon>campanulids</taxon>
        <taxon>Asterales</taxon>
        <taxon>Asteraceae</taxon>
        <taxon>Asteroideae</taxon>
        <taxon>Heliantheae alliance</taxon>
        <taxon>Eupatorieae</taxon>
        <taxon>Mikania</taxon>
    </lineage>
</organism>
<feature type="transmembrane region" description="Helical" evidence="11">
    <location>
        <begin position="588"/>
        <end position="611"/>
    </location>
</feature>
<keyword evidence="4" id="KW-0433">Leucine-rich repeat</keyword>
<proteinExistence type="inferred from homology"/>
<keyword evidence="13" id="KW-1185">Reference proteome</keyword>
<keyword evidence="9 11" id="KW-0472">Membrane</keyword>
<evidence type="ECO:0000256" key="2">
    <source>
        <dbReference type="ARBA" id="ARBA00009592"/>
    </source>
</evidence>
<dbReference type="FunFam" id="3.80.10.10:FF:001678">
    <property type="entry name" value="Calmodulin-binding receptor kinase CaMRLK"/>
    <property type="match status" value="1"/>
</dbReference>
<evidence type="ECO:0000256" key="10">
    <source>
        <dbReference type="ARBA" id="ARBA00023180"/>
    </source>
</evidence>
<dbReference type="SMART" id="SM00369">
    <property type="entry name" value="LRR_TYP"/>
    <property type="match status" value="6"/>
</dbReference>
<gene>
    <name evidence="12" type="ORF">E3N88_37722</name>
</gene>
<dbReference type="PANTHER" id="PTHR48063:SF106">
    <property type="entry name" value="LEUCINE-RICH REPEAT DOMAIN, L DOMAIN-LIKE PROTEIN-RELATED"/>
    <property type="match status" value="1"/>
</dbReference>
<keyword evidence="5 11" id="KW-0812">Transmembrane</keyword>
<dbReference type="InterPro" id="IPR046956">
    <property type="entry name" value="RLP23-like"/>
</dbReference>
<dbReference type="Gene3D" id="3.80.10.10">
    <property type="entry name" value="Ribonuclease Inhibitor"/>
    <property type="match status" value="3"/>
</dbReference>
<evidence type="ECO:0000256" key="9">
    <source>
        <dbReference type="ARBA" id="ARBA00023136"/>
    </source>
</evidence>
<dbReference type="GO" id="GO:0005886">
    <property type="term" value="C:plasma membrane"/>
    <property type="evidence" value="ECO:0007669"/>
    <property type="project" value="UniProtKB-SubCell"/>
</dbReference>
<evidence type="ECO:0000256" key="3">
    <source>
        <dbReference type="ARBA" id="ARBA00022475"/>
    </source>
</evidence>
<protein>
    <recommendedName>
        <fullName evidence="14">Leucine-rich repeat-containing N-terminal plant-type domain-containing protein</fullName>
    </recommendedName>
</protein>